<dbReference type="OrthoDB" id="6901220at2"/>
<dbReference type="Proteomes" id="UP000409037">
    <property type="component" value="Unassembled WGS sequence"/>
</dbReference>
<reference evidence="2 3" key="1">
    <citation type="submission" date="2019-09" db="EMBL/GenBank/DDBJ databases">
        <authorList>
            <person name="Chandra G."/>
            <person name="Truman W A."/>
        </authorList>
    </citation>
    <scope>NUCLEOTIDE SEQUENCE [LARGE SCALE GENOMIC DNA]</scope>
    <source>
        <strain evidence="2">PS833</strain>
    </source>
</reference>
<gene>
    <name evidence="2" type="ORF">PS833_02962</name>
</gene>
<accession>A0A5E7CJ23</accession>
<evidence type="ECO:0008006" key="4">
    <source>
        <dbReference type="Google" id="ProtNLM"/>
    </source>
</evidence>
<proteinExistence type="predicted"/>
<name>A0A5E7CJ23_PSEFL</name>
<evidence type="ECO:0000256" key="1">
    <source>
        <dbReference type="SAM" id="SignalP"/>
    </source>
</evidence>
<dbReference type="RefSeq" id="WP_150798515.1">
    <property type="nucleotide sequence ID" value="NZ_CABVHU010000007.1"/>
</dbReference>
<evidence type="ECO:0000313" key="2">
    <source>
        <dbReference type="EMBL" id="VVO04999.1"/>
    </source>
</evidence>
<protein>
    <recommendedName>
        <fullName evidence="4">DUF3757 domain-containing protein</fullName>
    </recommendedName>
</protein>
<dbReference type="EMBL" id="CABVHU010000007">
    <property type="protein sequence ID" value="VVO04999.1"/>
    <property type="molecule type" value="Genomic_DNA"/>
</dbReference>
<organism evidence="2 3">
    <name type="scientific">Pseudomonas fluorescens</name>
    <dbReference type="NCBI Taxonomy" id="294"/>
    <lineage>
        <taxon>Bacteria</taxon>
        <taxon>Pseudomonadati</taxon>
        <taxon>Pseudomonadota</taxon>
        <taxon>Gammaproteobacteria</taxon>
        <taxon>Pseudomonadales</taxon>
        <taxon>Pseudomonadaceae</taxon>
        <taxon>Pseudomonas</taxon>
    </lineage>
</organism>
<keyword evidence="1" id="KW-0732">Signal</keyword>
<evidence type="ECO:0000313" key="3">
    <source>
        <dbReference type="Proteomes" id="UP000409037"/>
    </source>
</evidence>
<sequence precursor="true">MKYSILPAPGNKKLLRVSKVFSAGLLSLFALAGTVYAADEMCPQVSNIMAQSISPERGFTYTANAIRGGWKGENPGATESYLDKVQFTSAAIRQTTDNGNPVYFVACDYEGEGKAGVRMSQRFPTPAKPVGGAWKDNFCSAGLSECAFKFD</sequence>
<feature type="chain" id="PRO_5022679808" description="DUF3757 domain-containing protein" evidence="1">
    <location>
        <begin position="38"/>
        <end position="151"/>
    </location>
</feature>
<dbReference type="AlphaFoldDB" id="A0A5E7CJ23"/>
<feature type="signal peptide" evidence="1">
    <location>
        <begin position="1"/>
        <end position="37"/>
    </location>
</feature>